<reference evidence="2 3" key="1">
    <citation type="journal article" date="2022" name="Nat. Plants">
        <title>Genomes of leafy and leafless Platanthera orchids illuminate the evolution of mycoheterotrophy.</title>
        <authorList>
            <person name="Li M.H."/>
            <person name="Liu K.W."/>
            <person name="Li Z."/>
            <person name="Lu H.C."/>
            <person name="Ye Q.L."/>
            <person name="Zhang D."/>
            <person name="Wang J.Y."/>
            <person name="Li Y.F."/>
            <person name="Zhong Z.M."/>
            <person name="Liu X."/>
            <person name="Yu X."/>
            <person name="Liu D.K."/>
            <person name="Tu X.D."/>
            <person name="Liu B."/>
            <person name="Hao Y."/>
            <person name="Liao X.Y."/>
            <person name="Jiang Y.T."/>
            <person name="Sun W.H."/>
            <person name="Chen J."/>
            <person name="Chen Y.Q."/>
            <person name="Ai Y."/>
            <person name="Zhai J.W."/>
            <person name="Wu S.S."/>
            <person name="Zhou Z."/>
            <person name="Hsiao Y.Y."/>
            <person name="Wu W.L."/>
            <person name="Chen Y.Y."/>
            <person name="Lin Y.F."/>
            <person name="Hsu J.L."/>
            <person name="Li C.Y."/>
            <person name="Wang Z.W."/>
            <person name="Zhao X."/>
            <person name="Zhong W.Y."/>
            <person name="Ma X.K."/>
            <person name="Ma L."/>
            <person name="Huang J."/>
            <person name="Chen G.Z."/>
            <person name="Huang M.Z."/>
            <person name="Huang L."/>
            <person name="Peng D.H."/>
            <person name="Luo Y.B."/>
            <person name="Zou S.Q."/>
            <person name="Chen S.P."/>
            <person name="Lan S."/>
            <person name="Tsai W.C."/>
            <person name="Van de Peer Y."/>
            <person name="Liu Z.J."/>
        </authorList>
    </citation>
    <scope>NUCLEOTIDE SEQUENCE [LARGE SCALE GENOMIC DNA]</scope>
    <source>
        <strain evidence="2">Lor287</strain>
    </source>
</reference>
<proteinExistence type="predicted"/>
<evidence type="ECO:0000256" key="1">
    <source>
        <dbReference type="SAM" id="MobiDB-lite"/>
    </source>
</evidence>
<evidence type="ECO:0000313" key="3">
    <source>
        <dbReference type="Proteomes" id="UP001418222"/>
    </source>
</evidence>
<name>A0AAP0FZB2_9ASPA</name>
<sequence>MEYNDDEDDDFEGSGVDFSSNCCFDGDDFPVREKLNDPCRLTHNRRHCSNFLRIELPKTVYKHVSHPNSVVTVEHADETCASQLEVGLSGGFGGCPLVASPPCGWKALGRGPNGGPSDSSRLPDCQQDLGEGSTLGDITGGRGRHGLPLVRDSWPWYFERILREGVGISLPDTGLRERSRLVPAGESRRLRESQGIHRNPGLGKRLAQRDFPLSCKIGSVQRYVLE</sequence>
<evidence type="ECO:0000313" key="2">
    <source>
        <dbReference type="EMBL" id="KAK8928195.1"/>
    </source>
</evidence>
<accession>A0AAP0FZB2</accession>
<comment type="caution">
    <text evidence="2">The sequence shown here is derived from an EMBL/GenBank/DDBJ whole genome shotgun (WGS) entry which is preliminary data.</text>
</comment>
<protein>
    <submittedName>
        <fullName evidence="2">Uncharacterized protein</fullName>
    </submittedName>
</protein>
<keyword evidence="3" id="KW-1185">Reference proteome</keyword>
<dbReference type="AlphaFoldDB" id="A0AAP0FZB2"/>
<gene>
    <name evidence="2" type="ORF">KSP39_PZI017290</name>
</gene>
<organism evidence="2 3">
    <name type="scientific">Platanthera zijinensis</name>
    <dbReference type="NCBI Taxonomy" id="2320716"/>
    <lineage>
        <taxon>Eukaryota</taxon>
        <taxon>Viridiplantae</taxon>
        <taxon>Streptophyta</taxon>
        <taxon>Embryophyta</taxon>
        <taxon>Tracheophyta</taxon>
        <taxon>Spermatophyta</taxon>
        <taxon>Magnoliopsida</taxon>
        <taxon>Liliopsida</taxon>
        <taxon>Asparagales</taxon>
        <taxon>Orchidaceae</taxon>
        <taxon>Orchidoideae</taxon>
        <taxon>Orchideae</taxon>
        <taxon>Orchidinae</taxon>
        <taxon>Platanthera</taxon>
    </lineage>
</organism>
<dbReference type="EMBL" id="JBBWWQ010000015">
    <property type="protein sequence ID" value="KAK8928195.1"/>
    <property type="molecule type" value="Genomic_DNA"/>
</dbReference>
<dbReference type="Proteomes" id="UP001418222">
    <property type="component" value="Unassembled WGS sequence"/>
</dbReference>
<feature type="region of interest" description="Disordered" evidence="1">
    <location>
        <begin position="109"/>
        <end position="140"/>
    </location>
</feature>